<dbReference type="Gene3D" id="3.60.21.10">
    <property type="match status" value="1"/>
</dbReference>
<dbReference type="eggNOG" id="COG0639">
    <property type="taxonomic scope" value="Bacteria"/>
</dbReference>
<accession>A0A096AL08</accession>
<evidence type="ECO:0000313" key="2">
    <source>
        <dbReference type="EMBL" id="KGF47296.1"/>
    </source>
</evidence>
<feature type="domain" description="Calcineurin-like phosphoesterase" evidence="1">
    <location>
        <begin position="1"/>
        <end position="213"/>
    </location>
</feature>
<dbReference type="RefSeq" id="WP_038152590.1">
    <property type="nucleotide sequence ID" value="NZ_JRNT01000014.1"/>
</dbReference>
<comment type="caution">
    <text evidence="2">The sequence shown here is derived from an EMBL/GenBank/DDBJ whole genome shotgun (WGS) entry which is preliminary data.</text>
</comment>
<dbReference type="GO" id="GO:0016787">
    <property type="term" value="F:hydrolase activity"/>
    <property type="evidence" value="ECO:0007669"/>
    <property type="project" value="InterPro"/>
</dbReference>
<dbReference type="EMBL" id="JRNT01000014">
    <property type="protein sequence ID" value="KGF47296.1"/>
    <property type="molecule type" value="Genomic_DNA"/>
</dbReference>
<evidence type="ECO:0000259" key="1">
    <source>
        <dbReference type="Pfam" id="PF00149"/>
    </source>
</evidence>
<keyword evidence="3" id="KW-1185">Reference proteome</keyword>
<proteinExistence type="predicted"/>
<reference evidence="2 3" key="1">
    <citation type="submission" date="2014-07" db="EMBL/GenBank/DDBJ databases">
        <authorList>
            <person name="McCorrison J."/>
            <person name="Sanka R."/>
            <person name="Torralba M."/>
            <person name="Gillis M."/>
            <person name="Haft D.H."/>
            <person name="Methe B."/>
            <person name="Sutton G."/>
            <person name="Nelson K.E."/>
        </authorList>
    </citation>
    <scope>NUCLEOTIDE SEQUENCE [LARGE SCALE GENOMIC DNA]</scope>
    <source>
        <strain evidence="2 3">DNF00314</strain>
    </source>
</reference>
<dbReference type="InterPro" id="IPR004843">
    <property type="entry name" value="Calcineurin-like_PHP"/>
</dbReference>
<name>A0A096AL08_9FIRM</name>
<dbReference type="Pfam" id="PF00149">
    <property type="entry name" value="Metallophos"/>
    <property type="match status" value="1"/>
</dbReference>
<evidence type="ECO:0000313" key="3">
    <source>
        <dbReference type="Proteomes" id="UP000029628"/>
    </source>
</evidence>
<protein>
    <recommendedName>
        <fullName evidence="1">Calcineurin-like phosphoesterase domain-containing protein</fullName>
    </recommendedName>
</protein>
<gene>
    <name evidence="2" type="ORF">HMPREF0872_05455</name>
</gene>
<dbReference type="Proteomes" id="UP000029628">
    <property type="component" value="Unassembled WGS sequence"/>
</dbReference>
<organism evidence="2 3">
    <name type="scientific">Veillonella montpellierensis DNF00314</name>
    <dbReference type="NCBI Taxonomy" id="1401067"/>
    <lineage>
        <taxon>Bacteria</taxon>
        <taxon>Bacillati</taxon>
        <taxon>Bacillota</taxon>
        <taxon>Negativicutes</taxon>
        <taxon>Veillonellales</taxon>
        <taxon>Veillonellaceae</taxon>
        <taxon>Veillonella</taxon>
    </lineage>
</organism>
<dbReference type="SUPFAM" id="SSF56300">
    <property type="entry name" value="Metallo-dependent phosphatases"/>
    <property type="match status" value="1"/>
</dbReference>
<dbReference type="InterPro" id="IPR029052">
    <property type="entry name" value="Metallo-depent_PP-like"/>
</dbReference>
<sequence>MRIFITGDLHGEEPVITSIPARCPQLGKGDVLLVAGDFGIPWWQPGSDRSKNDTKLLRLLSDYEFTTCFIDGNHENFDLLQTFPYEERWGGRVEKIAPHIYHLCRGELFTLGGHSIFTFGGATSVDKASRTEHVSWWSEENASSAEKAHGIDVLEHANWHVDYVITHTAPEQFFSVYQELAFNKLLLACPTQAYLTELHNRLTYKKWYFGHYHGDKNSNSLQCRLLFDDIVELGE</sequence>
<dbReference type="AlphaFoldDB" id="A0A096AL08"/>